<dbReference type="EMBL" id="JAFHKP010000031">
    <property type="protein sequence ID" value="KAG5472090.1"/>
    <property type="molecule type" value="Genomic_DNA"/>
</dbReference>
<protein>
    <submittedName>
        <fullName evidence="1">Uncharacterized protein</fullName>
    </submittedName>
</protein>
<dbReference type="GeneID" id="94170020"/>
<dbReference type="AlphaFoldDB" id="A0A836H829"/>
<proteinExistence type="predicted"/>
<name>A0A836H829_LEIEN</name>
<sequence>MATVASVSVPRVEVDASSPHELYRRVVSYILDCTVEVVHPGALTASATSYTRHLSALRITLQPGSRGGVHVDRSPGVTVLSISQAGIRISGYIIPACEGSPSRGSNHDNIAHGGHTAL</sequence>
<reference evidence="1 2" key="1">
    <citation type="submission" date="2021-02" db="EMBL/GenBank/DDBJ databases">
        <title>Leishmania (Mundinia) enrietti genome sequencing and assembly.</title>
        <authorList>
            <person name="Almutairi H."/>
            <person name="Gatherer D."/>
        </authorList>
    </citation>
    <scope>NUCLEOTIDE SEQUENCE [LARGE SCALE GENOMIC DNA]</scope>
    <source>
        <strain evidence="1">CUR178</strain>
    </source>
</reference>
<organism evidence="1 2">
    <name type="scientific">Leishmania enriettii</name>
    <dbReference type="NCBI Taxonomy" id="5663"/>
    <lineage>
        <taxon>Eukaryota</taxon>
        <taxon>Discoba</taxon>
        <taxon>Euglenozoa</taxon>
        <taxon>Kinetoplastea</taxon>
        <taxon>Metakinetoplastina</taxon>
        <taxon>Trypanosomatida</taxon>
        <taxon>Trypanosomatidae</taxon>
        <taxon>Leishmaniinae</taxon>
        <taxon>Leishmania</taxon>
    </lineage>
</organism>
<keyword evidence="2" id="KW-1185">Reference proteome</keyword>
<comment type="caution">
    <text evidence="1">The sequence shown here is derived from an EMBL/GenBank/DDBJ whole genome shotgun (WGS) entry which is preliminary data.</text>
</comment>
<accession>A0A836H829</accession>
<dbReference type="Proteomes" id="UP000674179">
    <property type="component" value="Chromosome 31"/>
</dbReference>
<evidence type="ECO:0000313" key="1">
    <source>
        <dbReference type="EMBL" id="KAG5472090.1"/>
    </source>
</evidence>
<dbReference type="KEGG" id="lenr:94170020"/>
<dbReference type="RefSeq" id="XP_067690613.1">
    <property type="nucleotide sequence ID" value="XM_067834510.1"/>
</dbReference>
<dbReference type="OrthoDB" id="267751at2759"/>
<gene>
    <name evidence="1" type="ORF">CUR178_02760</name>
</gene>
<evidence type="ECO:0000313" key="2">
    <source>
        <dbReference type="Proteomes" id="UP000674179"/>
    </source>
</evidence>